<evidence type="ECO:0000256" key="5">
    <source>
        <dbReference type="ARBA" id="ARBA00023136"/>
    </source>
</evidence>
<comment type="subcellular location">
    <subcellularLocation>
        <location evidence="1">Membrane</location>
        <topology evidence="1">Multi-pass membrane protein</topology>
    </subcellularLocation>
</comment>
<dbReference type="Proteomes" id="UP000001593">
    <property type="component" value="Unassembled WGS sequence"/>
</dbReference>
<feature type="transmembrane region" description="Helical" evidence="6">
    <location>
        <begin position="442"/>
        <end position="460"/>
    </location>
</feature>
<keyword evidence="5 6" id="KW-0472">Membrane</keyword>
<dbReference type="GO" id="GO:0070679">
    <property type="term" value="F:inositol 1,4,5 trisphosphate binding"/>
    <property type="evidence" value="ECO:0000318"/>
    <property type="project" value="GO_Central"/>
</dbReference>
<evidence type="ECO:0000256" key="2">
    <source>
        <dbReference type="ARBA" id="ARBA00022692"/>
    </source>
</evidence>
<feature type="domain" description="Ion transport" evidence="7">
    <location>
        <begin position="381"/>
        <end position="601"/>
    </location>
</feature>
<accession>A7SB72</accession>
<dbReference type="GO" id="GO:0015279">
    <property type="term" value="F:store-operated calcium channel activity"/>
    <property type="evidence" value="ECO:0000318"/>
    <property type="project" value="GO_Central"/>
</dbReference>
<keyword evidence="9" id="KW-1185">Reference proteome</keyword>
<keyword evidence="4 6" id="KW-1133">Transmembrane helix</keyword>
<dbReference type="KEGG" id="nve:5510647"/>
<dbReference type="OMA" id="ILIMINM"/>
<feature type="transmembrane region" description="Helical" evidence="6">
    <location>
        <begin position="405"/>
        <end position="422"/>
    </location>
</feature>
<dbReference type="InParanoid" id="A7SB72"/>
<keyword evidence="2 6" id="KW-0812">Transmembrane</keyword>
<dbReference type="GO" id="GO:0005886">
    <property type="term" value="C:plasma membrane"/>
    <property type="evidence" value="ECO:0000318"/>
    <property type="project" value="GO_Central"/>
</dbReference>
<dbReference type="GO" id="GO:0051480">
    <property type="term" value="P:regulation of cytosolic calcium ion concentration"/>
    <property type="evidence" value="ECO:0000318"/>
    <property type="project" value="GO_Central"/>
</dbReference>
<name>A7SB72_NEMVE</name>
<evidence type="ECO:0000256" key="3">
    <source>
        <dbReference type="ARBA" id="ARBA00022737"/>
    </source>
</evidence>
<dbReference type="PANTHER" id="PTHR10582:SF2">
    <property type="entry name" value="INACTIVE"/>
    <property type="match status" value="1"/>
</dbReference>
<evidence type="ECO:0000313" key="9">
    <source>
        <dbReference type="Proteomes" id="UP000001593"/>
    </source>
</evidence>
<organism evidence="8 9">
    <name type="scientific">Nematostella vectensis</name>
    <name type="common">Starlet sea anemone</name>
    <dbReference type="NCBI Taxonomy" id="45351"/>
    <lineage>
        <taxon>Eukaryota</taxon>
        <taxon>Metazoa</taxon>
        <taxon>Cnidaria</taxon>
        <taxon>Anthozoa</taxon>
        <taxon>Hexacorallia</taxon>
        <taxon>Actiniaria</taxon>
        <taxon>Edwardsiidae</taxon>
        <taxon>Nematostella</taxon>
    </lineage>
</organism>
<feature type="transmembrane region" description="Helical" evidence="6">
    <location>
        <begin position="565"/>
        <end position="590"/>
    </location>
</feature>
<dbReference type="PhylomeDB" id="A7SB72"/>
<dbReference type="InterPro" id="IPR005821">
    <property type="entry name" value="Ion_trans_dom"/>
</dbReference>
<dbReference type="GO" id="GO:0034703">
    <property type="term" value="C:cation channel complex"/>
    <property type="evidence" value="ECO:0000318"/>
    <property type="project" value="GO_Central"/>
</dbReference>
<dbReference type="AlphaFoldDB" id="A7SB72"/>
<evidence type="ECO:0000259" key="7">
    <source>
        <dbReference type="Pfam" id="PF00520"/>
    </source>
</evidence>
<evidence type="ECO:0000256" key="4">
    <source>
        <dbReference type="ARBA" id="ARBA00022989"/>
    </source>
</evidence>
<dbReference type="InterPro" id="IPR024862">
    <property type="entry name" value="TRPV"/>
</dbReference>
<feature type="transmembrane region" description="Helical" evidence="6">
    <location>
        <begin position="505"/>
        <end position="525"/>
    </location>
</feature>
<proteinExistence type="predicted"/>
<dbReference type="GO" id="GO:0070588">
    <property type="term" value="P:calcium ion transmembrane transport"/>
    <property type="evidence" value="ECO:0000318"/>
    <property type="project" value="GO_Central"/>
</dbReference>
<protein>
    <recommendedName>
        <fullName evidence="7">Ion transport domain-containing protein</fullName>
    </recommendedName>
</protein>
<dbReference type="EMBL" id="DS469614">
    <property type="protein sequence ID" value="EDO39064.1"/>
    <property type="molecule type" value="Genomic_DNA"/>
</dbReference>
<feature type="transmembrane region" description="Helical" evidence="6">
    <location>
        <begin position="466"/>
        <end position="484"/>
    </location>
</feature>
<dbReference type="HOGENOM" id="CLU_402974_0_0_1"/>
<sequence length="683" mass="79454">MAARDTKGQYTALEMKAKESEKEQASSQSHWQITGNLEDEFDKDFWVEVRRKFKEDNVRPWSHAMDEVRVARLIKRFRDNGSKPDEDPLLIMCRDWPKDEKFKGKPELVEQQLKKFAEILLSDDNDMNKDNRYERLRDISNDEEKTLLHYAAEQNFYHLASTLMKYCPGLLALKTEPVLAPVKKAAMLPVEVALMKENDDVAAVMIRRMSHERIQSLFFWRPDNPLQSPRPSLFSFQKILASSKMKKSSVAILDCMVNPHWPFLPERKGNYDCEEEEDAIEGAWGTIPDDPLDYHFFYHVIDGDCEGRPPKIPDDDTPKKMINNTFFNRKSRSCLNVIAKSKNMDAIQHPVVRMLISAKWKAYGHFILCIQALVYVLFLGFLSCALIQGSTLADPRKYIGHGDRARGFCEVAVLIMLLLYLIEEVNQMSREQAAYFKDVYNYFDWLGVIFIWLMVPLRVVNHDAQWVLASLGYLFNFFRIFKFSSVTRTTGLYTKTLARIIIHDISRFLVVFAVIFLSFSGALFLSLRAYNNQHLIGGFEQVLLSGIRTLAEQQPISEDFSKFKWLSILLMMSYMGTVAVVLLNILIAQLSTTYTQAKKRAKLEYDVDRMLLLTRMENYPFLNLRVRYYKEGDWISEMNLAKELLEFSEDRHPLETIEQKLEMLRGLMRKIVKTIKPVSSIEK</sequence>
<evidence type="ECO:0000256" key="6">
    <source>
        <dbReference type="SAM" id="Phobius"/>
    </source>
</evidence>
<reference evidence="8 9" key="1">
    <citation type="journal article" date="2007" name="Science">
        <title>Sea anemone genome reveals ancestral eumetazoan gene repertoire and genomic organization.</title>
        <authorList>
            <person name="Putnam N.H."/>
            <person name="Srivastava M."/>
            <person name="Hellsten U."/>
            <person name="Dirks B."/>
            <person name="Chapman J."/>
            <person name="Salamov A."/>
            <person name="Terry A."/>
            <person name="Shapiro H."/>
            <person name="Lindquist E."/>
            <person name="Kapitonov V.V."/>
            <person name="Jurka J."/>
            <person name="Genikhovich G."/>
            <person name="Grigoriev I.V."/>
            <person name="Lucas S.M."/>
            <person name="Steele R.E."/>
            <person name="Finnerty J.R."/>
            <person name="Technau U."/>
            <person name="Martindale M.Q."/>
            <person name="Rokhsar D.S."/>
        </authorList>
    </citation>
    <scope>NUCLEOTIDE SEQUENCE [LARGE SCALE GENOMIC DNA]</scope>
    <source>
        <strain evidence="9">CH2 X CH6</strain>
    </source>
</reference>
<dbReference type="Pfam" id="PF00520">
    <property type="entry name" value="Ion_trans"/>
    <property type="match status" value="1"/>
</dbReference>
<gene>
    <name evidence="8" type="ORF">NEMVEDRAFT_v1g232965</name>
</gene>
<dbReference type="PANTHER" id="PTHR10582">
    <property type="entry name" value="TRANSIENT RECEPTOR POTENTIAL ION CHANNEL PROTEIN"/>
    <property type="match status" value="1"/>
</dbReference>
<evidence type="ECO:0000313" key="8">
    <source>
        <dbReference type="EMBL" id="EDO39064.1"/>
    </source>
</evidence>
<feature type="transmembrane region" description="Helical" evidence="6">
    <location>
        <begin position="363"/>
        <end position="393"/>
    </location>
</feature>
<dbReference type="OrthoDB" id="5980322at2759"/>
<keyword evidence="3" id="KW-0677">Repeat</keyword>
<evidence type="ECO:0000256" key="1">
    <source>
        <dbReference type="ARBA" id="ARBA00004141"/>
    </source>
</evidence>